<dbReference type="SMART" id="SM00327">
    <property type="entry name" value="VWA"/>
    <property type="match status" value="1"/>
</dbReference>
<feature type="domain" description="VWFA" evidence="1">
    <location>
        <begin position="15"/>
        <end position="199"/>
    </location>
</feature>
<dbReference type="InterPro" id="IPR002035">
    <property type="entry name" value="VWF_A"/>
</dbReference>
<dbReference type="InterPro" id="IPR036465">
    <property type="entry name" value="vWFA_dom_sf"/>
</dbReference>
<gene>
    <name evidence="2" type="ORF">GWK36_06665</name>
</gene>
<dbReference type="PROSITE" id="PS50234">
    <property type="entry name" value="VWFA"/>
    <property type="match status" value="1"/>
</dbReference>
<dbReference type="AlphaFoldDB" id="A0A6G7VCY9"/>
<organism evidence="2 3">
    <name type="scientific">Caldichromatium japonicum</name>
    <dbReference type="NCBI Taxonomy" id="2699430"/>
    <lineage>
        <taxon>Bacteria</taxon>
        <taxon>Pseudomonadati</taxon>
        <taxon>Pseudomonadota</taxon>
        <taxon>Gammaproteobacteria</taxon>
        <taxon>Chromatiales</taxon>
        <taxon>Chromatiaceae</taxon>
        <taxon>Caldichromatium</taxon>
    </lineage>
</organism>
<accession>A0A6G7VCY9</accession>
<dbReference type="RefSeq" id="WP_166270481.1">
    <property type="nucleotide sequence ID" value="NZ_CP048029.1"/>
</dbReference>
<keyword evidence="3" id="KW-1185">Reference proteome</keyword>
<dbReference type="KEGG" id="cjap:GWK36_06665"/>
<dbReference type="Pfam" id="PF13519">
    <property type="entry name" value="VWA_2"/>
    <property type="match status" value="1"/>
</dbReference>
<dbReference type="SUPFAM" id="SSF53300">
    <property type="entry name" value="vWA-like"/>
    <property type="match status" value="1"/>
</dbReference>
<reference evidence="3" key="1">
    <citation type="submission" date="2020-01" db="EMBL/GenBank/DDBJ databases">
        <title>Caldichromatium gen. nov., sp. nov., a thermophilic purple sulfur bacterium member of the family Chromatiaceae isolated from Nakabusa hot spring, Japan.</title>
        <authorList>
            <person name="Saini M.K."/>
            <person name="Hanada S."/>
            <person name="Tank M."/>
        </authorList>
    </citation>
    <scope>NUCLEOTIDE SEQUENCE [LARGE SCALE GENOMIC DNA]</scope>
    <source>
        <strain evidence="3">No.7</strain>
    </source>
</reference>
<dbReference type="Proteomes" id="UP000502699">
    <property type="component" value="Chromosome"/>
</dbReference>
<evidence type="ECO:0000313" key="2">
    <source>
        <dbReference type="EMBL" id="QIK37718.1"/>
    </source>
</evidence>
<evidence type="ECO:0000259" key="1">
    <source>
        <dbReference type="PROSITE" id="PS50234"/>
    </source>
</evidence>
<evidence type="ECO:0000313" key="3">
    <source>
        <dbReference type="Proteomes" id="UP000502699"/>
    </source>
</evidence>
<dbReference type="Gene3D" id="3.40.50.410">
    <property type="entry name" value="von Willebrand factor, type A domain"/>
    <property type="match status" value="1"/>
</dbReference>
<proteinExistence type="predicted"/>
<protein>
    <submittedName>
        <fullName evidence="2">VWA domain-containing protein</fullName>
    </submittedName>
</protein>
<name>A0A6G7VCY9_9GAMM</name>
<sequence length="239" mass="26262">MDDIIKGTPLRRRLHFYLLLDNSGSMAGEKIAAVNRAVQELVVLLGDLENEELIEIQIGAIRFGSGAEWHLSPRTPLAQSKWSNLDASGVYTSTADAIQLLADELTLENLGVRNIPPVAVLLSDGFCTQPEEVYQAAIERLNASPWGIRAVRLSIGIGEGYDKESLDFFISPYLRRGDSPIETLEARDVASIGRFIQRVSTEAVRASSRSKSSSTQEELPPVDLTKEDLIHAISPDDVF</sequence>
<dbReference type="EMBL" id="CP048029">
    <property type="protein sequence ID" value="QIK37718.1"/>
    <property type="molecule type" value="Genomic_DNA"/>
</dbReference>